<keyword evidence="1" id="KW-0812">Transmembrane</keyword>
<comment type="caution">
    <text evidence="2">The sequence shown here is derived from an EMBL/GenBank/DDBJ whole genome shotgun (WGS) entry which is preliminary data.</text>
</comment>
<name>A0ABD5IZM1_9BACL</name>
<accession>A0ABD5IZM1</accession>
<proteinExistence type="predicted"/>
<dbReference type="EMBL" id="JARTLI010000035">
    <property type="protein sequence ID" value="MED5052786.1"/>
    <property type="molecule type" value="Genomic_DNA"/>
</dbReference>
<feature type="transmembrane region" description="Helical" evidence="1">
    <location>
        <begin position="69"/>
        <end position="100"/>
    </location>
</feature>
<organism evidence="2 3">
    <name type="scientific">Anoxybacteroides rupiense</name>
    <dbReference type="NCBI Taxonomy" id="311460"/>
    <lineage>
        <taxon>Bacteria</taxon>
        <taxon>Bacillati</taxon>
        <taxon>Bacillota</taxon>
        <taxon>Bacilli</taxon>
        <taxon>Bacillales</taxon>
        <taxon>Anoxybacillaceae</taxon>
        <taxon>Anoxybacteroides</taxon>
    </lineage>
</organism>
<feature type="transmembrane region" description="Helical" evidence="1">
    <location>
        <begin position="38"/>
        <end position="57"/>
    </location>
</feature>
<dbReference type="AlphaFoldDB" id="A0ABD5IZM1"/>
<dbReference type="Proteomes" id="UP001339962">
    <property type="component" value="Unassembled WGS sequence"/>
</dbReference>
<reference evidence="2 3" key="1">
    <citation type="submission" date="2023-03" db="EMBL/GenBank/DDBJ databases">
        <title>Bacillus Genome Sequencing.</title>
        <authorList>
            <person name="Dunlap C."/>
        </authorList>
    </citation>
    <scope>NUCLEOTIDE SEQUENCE [LARGE SCALE GENOMIC DNA]</scope>
    <source>
        <strain evidence="2 3">NRS-38</strain>
    </source>
</reference>
<keyword evidence="1" id="KW-1133">Transmembrane helix</keyword>
<dbReference type="Pfam" id="PF05437">
    <property type="entry name" value="AzlD"/>
    <property type="match status" value="1"/>
</dbReference>
<dbReference type="RefSeq" id="WP_183187100.1">
    <property type="nucleotide sequence ID" value="NZ_JACIDF010000011.1"/>
</dbReference>
<sequence>MLNHWLLIGLLSVSTYLSRLLGVEVMAGRRMSPVLRLYFSYVPIGIMSALIIKQVFLPAGGELTFSPPVLLGCLAAAIVMKISNLFLPSVVVGVVIGWFVRYFGG</sequence>
<evidence type="ECO:0000313" key="2">
    <source>
        <dbReference type="EMBL" id="MED5052786.1"/>
    </source>
</evidence>
<evidence type="ECO:0000313" key="3">
    <source>
        <dbReference type="Proteomes" id="UP001339962"/>
    </source>
</evidence>
<protein>
    <submittedName>
        <fullName evidence="2">AzlD domain-containing protein</fullName>
    </submittedName>
</protein>
<keyword evidence="1" id="KW-0472">Membrane</keyword>
<evidence type="ECO:0000256" key="1">
    <source>
        <dbReference type="SAM" id="Phobius"/>
    </source>
</evidence>
<gene>
    <name evidence="2" type="ORF">P9850_13320</name>
</gene>
<dbReference type="InterPro" id="IPR008407">
    <property type="entry name" value="Brnchd-chn_aa_trnsp_AzlD"/>
</dbReference>